<name>A0A3M7M7A2_9PLEO</name>
<protein>
    <submittedName>
        <fullName evidence="1">Uncharacterized protein</fullName>
    </submittedName>
</protein>
<evidence type="ECO:0000313" key="2">
    <source>
        <dbReference type="Proteomes" id="UP000265663"/>
    </source>
</evidence>
<evidence type="ECO:0000313" key="1">
    <source>
        <dbReference type="EMBL" id="RMZ70352.1"/>
    </source>
</evidence>
<reference evidence="1 2" key="1">
    <citation type="journal article" date="2014" name="PLoS ONE">
        <title>De novo Genome Assembly of the Fungal Plant Pathogen Pyrenophora semeniperda.</title>
        <authorList>
            <person name="Soliai M.M."/>
            <person name="Meyer S.E."/>
            <person name="Udall J.A."/>
            <person name="Elzinga D.E."/>
            <person name="Hermansen R.A."/>
            <person name="Bodily P.M."/>
            <person name="Hart A.A."/>
            <person name="Coleman C.E."/>
        </authorList>
    </citation>
    <scope>NUCLEOTIDE SEQUENCE [LARGE SCALE GENOMIC DNA]</scope>
    <source>
        <strain evidence="1 2">CCB06</strain>
        <tissue evidence="1">Mycelium</tissue>
    </source>
</reference>
<dbReference type="Proteomes" id="UP000265663">
    <property type="component" value="Unassembled WGS sequence"/>
</dbReference>
<proteinExistence type="predicted"/>
<accession>A0A3M7M7A2</accession>
<sequence length="76" mass="8649">MTLDADQKAGCGPDGCVTLDHLEAFDLFIEGANAISLHVLRVRPRHRCQFCHRVRDQNRRAKGNQPSNFVLFSNKR</sequence>
<organism evidence="1 2">
    <name type="scientific">Pyrenophora seminiperda CCB06</name>
    <dbReference type="NCBI Taxonomy" id="1302712"/>
    <lineage>
        <taxon>Eukaryota</taxon>
        <taxon>Fungi</taxon>
        <taxon>Dikarya</taxon>
        <taxon>Ascomycota</taxon>
        <taxon>Pezizomycotina</taxon>
        <taxon>Dothideomycetes</taxon>
        <taxon>Pleosporomycetidae</taxon>
        <taxon>Pleosporales</taxon>
        <taxon>Pleosporineae</taxon>
        <taxon>Pleosporaceae</taxon>
        <taxon>Pyrenophora</taxon>
    </lineage>
</organism>
<keyword evidence="2" id="KW-1185">Reference proteome</keyword>
<dbReference type="EMBL" id="KE747824">
    <property type="protein sequence ID" value="RMZ70352.1"/>
    <property type="molecule type" value="Genomic_DNA"/>
</dbReference>
<dbReference type="AlphaFoldDB" id="A0A3M7M7A2"/>
<gene>
    <name evidence="1" type="ORF">GMOD_00000434</name>
</gene>